<evidence type="ECO:0000313" key="3">
    <source>
        <dbReference type="Proteomes" id="UP000516437"/>
    </source>
</evidence>
<gene>
    <name evidence="2" type="ORF">CJ030_MR2G021715</name>
</gene>
<keyword evidence="3" id="KW-1185">Reference proteome</keyword>
<reference evidence="2 3" key="1">
    <citation type="journal article" date="2019" name="Plant Biotechnol. J.">
        <title>The red bayberry genome and genetic basis of sex determination.</title>
        <authorList>
            <person name="Jia H.M."/>
            <person name="Jia H.J."/>
            <person name="Cai Q.L."/>
            <person name="Wang Y."/>
            <person name="Zhao H.B."/>
            <person name="Yang W.F."/>
            <person name="Wang G.Y."/>
            <person name="Li Y.H."/>
            <person name="Zhan D.L."/>
            <person name="Shen Y.T."/>
            <person name="Niu Q.F."/>
            <person name="Chang L."/>
            <person name="Qiu J."/>
            <person name="Zhao L."/>
            <person name="Xie H.B."/>
            <person name="Fu W.Y."/>
            <person name="Jin J."/>
            <person name="Li X.W."/>
            <person name="Jiao Y."/>
            <person name="Zhou C.C."/>
            <person name="Tu T."/>
            <person name="Chai C.Y."/>
            <person name="Gao J.L."/>
            <person name="Fan L.J."/>
            <person name="van de Weg E."/>
            <person name="Wang J.Y."/>
            <person name="Gao Z.S."/>
        </authorList>
    </citation>
    <scope>NUCLEOTIDE SEQUENCE [LARGE SCALE GENOMIC DNA]</scope>
    <source>
        <tissue evidence="2">Leaves</tissue>
    </source>
</reference>
<evidence type="ECO:0008006" key="4">
    <source>
        <dbReference type="Google" id="ProtNLM"/>
    </source>
</evidence>
<keyword evidence="1" id="KW-0472">Membrane</keyword>
<feature type="transmembrane region" description="Helical" evidence="1">
    <location>
        <begin position="76"/>
        <end position="94"/>
    </location>
</feature>
<organism evidence="2 3">
    <name type="scientific">Morella rubra</name>
    <name type="common">Chinese bayberry</name>
    <dbReference type="NCBI Taxonomy" id="262757"/>
    <lineage>
        <taxon>Eukaryota</taxon>
        <taxon>Viridiplantae</taxon>
        <taxon>Streptophyta</taxon>
        <taxon>Embryophyta</taxon>
        <taxon>Tracheophyta</taxon>
        <taxon>Spermatophyta</taxon>
        <taxon>Magnoliopsida</taxon>
        <taxon>eudicotyledons</taxon>
        <taxon>Gunneridae</taxon>
        <taxon>Pentapetalae</taxon>
        <taxon>rosids</taxon>
        <taxon>fabids</taxon>
        <taxon>Fagales</taxon>
        <taxon>Myricaceae</taxon>
        <taxon>Morella</taxon>
    </lineage>
</organism>
<sequence>MNITHPRSLKTTQRRSQVAVRTLLETPKTNARFFTSVYTISNQIQITLKDPELRCSSNWHCSHPNQRRNTSTRNPWSISSSFLFFFFFVVYFSFAPCILRDSRGIATSNTVSVIPSRIRTTRN</sequence>
<comment type="caution">
    <text evidence="2">The sequence shown here is derived from an EMBL/GenBank/DDBJ whole genome shotgun (WGS) entry which is preliminary data.</text>
</comment>
<keyword evidence="1" id="KW-1133">Transmembrane helix</keyword>
<evidence type="ECO:0000313" key="2">
    <source>
        <dbReference type="EMBL" id="KAB1224083.1"/>
    </source>
</evidence>
<name>A0A6A1WGT6_9ROSI</name>
<accession>A0A6A1WGT6</accession>
<evidence type="ECO:0000256" key="1">
    <source>
        <dbReference type="SAM" id="Phobius"/>
    </source>
</evidence>
<proteinExistence type="predicted"/>
<dbReference type="Proteomes" id="UP000516437">
    <property type="component" value="Chromosome 2"/>
</dbReference>
<protein>
    <recommendedName>
        <fullName evidence="4">Transmembrane protein</fullName>
    </recommendedName>
</protein>
<keyword evidence="1" id="KW-0812">Transmembrane</keyword>
<dbReference type="EMBL" id="RXIC02000020">
    <property type="protein sequence ID" value="KAB1224083.1"/>
    <property type="molecule type" value="Genomic_DNA"/>
</dbReference>
<dbReference type="AlphaFoldDB" id="A0A6A1WGT6"/>